<evidence type="ECO:0000313" key="1">
    <source>
        <dbReference type="EMBL" id="GFY06181.1"/>
    </source>
</evidence>
<proteinExistence type="predicted"/>
<dbReference type="AlphaFoldDB" id="A0A8X6S5P1"/>
<reference evidence="1" key="1">
    <citation type="submission" date="2020-08" db="EMBL/GenBank/DDBJ databases">
        <title>Multicomponent nature underlies the extraordinary mechanical properties of spider dragline silk.</title>
        <authorList>
            <person name="Kono N."/>
            <person name="Nakamura H."/>
            <person name="Mori M."/>
            <person name="Yoshida Y."/>
            <person name="Ohtoshi R."/>
            <person name="Malay A.D."/>
            <person name="Moran D.A.P."/>
            <person name="Tomita M."/>
            <person name="Numata K."/>
            <person name="Arakawa K."/>
        </authorList>
    </citation>
    <scope>NUCLEOTIDE SEQUENCE</scope>
</reference>
<comment type="caution">
    <text evidence="1">The sequence shown here is derived from an EMBL/GenBank/DDBJ whole genome shotgun (WGS) entry which is preliminary data.</text>
</comment>
<accession>A0A8X6S5P1</accession>
<name>A0A8X6S5P1_TRICX</name>
<dbReference type="Proteomes" id="UP000887159">
    <property type="component" value="Unassembled WGS sequence"/>
</dbReference>
<keyword evidence="2" id="KW-1185">Reference proteome</keyword>
<organism evidence="1 2">
    <name type="scientific">Trichonephila clavipes</name>
    <name type="common">Golden silk orbweaver</name>
    <name type="synonym">Nephila clavipes</name>
    <dbReference type="NCBI Taxonomy" id="2585209"/>
    <lineage>
        <taxon>Eukaryota</taxon>
        <taxon>Metazoa</taxon>
        <taxon>Ecdysozoa</taxon>
        <taxon>Arthropoda</taxon>
        <taxon>Chelicerata</taxon>
        <taxon>Arachnida</taxon>
        <taxon>Araneae</taxon>
        <taxon>Araneomorphae</taxon>
        <taxon>Entelegynae</taxon>
        <taxon>Araneoidea</taxon>
        <taxon>Nephilidae</taxon>
        <taxon>Trichonephila</taxon>
    </lineage>
</organism>
<gene>
    <name evidence="1" type="ORF">TNCV_3108601</name>
</gene>
<sequence>MNSIGVFKRGGTMWKMMNVLAAQDQRLQTKTLPKSLIALIFMDLVCTLSSTSKAIDNGPHNFELRMPPEYSTFLTLIPRRRNDNNLKLRHN</sequence>
<protein>
    <submittedName>
        <fullName evidence="1">Uncharacterized protein</fullName>
    </submittedName>
</protein>
<dbReference type="EMBL" id="BMAU01021257">
    <property type="protein sequence ID" value="GFY06181.1"/>
    <property type="molecule type" value="Genomic_DNA"/>
</dbReference>
<evidence type="ECO:0000313" key="2">
    <source>
        <dbReference type="Proteomes" id="UP000887159"/>
    </source>
</evidence>